<sequence length="357" mass="38114">MVQNGNKSKPLEKDVTLPNGIRVEYRTQSLLLTNGSRVPLREGDMLSLNGEYIRKTADSAPVTASIAATATATAMATAPAVAVAPRLAPATFTYRPTAPVNGKLKGVVELGASGFNMFIIRIDGKKNWKMEKSEFGNSLVMENMATEEDIRNGLKAYIGKMLDFGVAGRDIHFVVSSGASMAEVTHRIVKSLEALKYRVNTVTPEREGVLGLQAALPKGFDDKAFVVDMGSGNTKISWMDGSQPRSNNTYGAKYYEKGIDDAAVAADAKTKAGQVPAGVSKTCFIIGGVPYELAKAVRQGQEPYTTLLGPDAYPQLSGAKIKSGLNIYQAVASATGCSQFVFGYDTNFTIGYLLSLP</sequence>
<dbReference type="Pfam" id="PF20606">
    <property type="entry name" value="DUF6799"/>
    <property type="match status" value="1"/>
</dbReference>
<evidence type="ECO:0000313" key="3">
    <source>
        <dbReference type="Proteomes" id="UP001501556"/>
    </source>
</evidence>
<comment type="caution">
    <text evidence="2">The sequence shown here is derived from an EMBL/GenBank/DDBJ whole genome shotgun (WGS) entry which is preliminary data.</text>
</comment>
<dbReference type="InterPro" id="IPR046478">
    <property type="entry name" value="DUF6799"/>
</dbReference>
<keyword evidence="3" id="KW-1185">Reference proteome</keyword>
<dbReference type="RefSeq" id="WP_345126889.1">
    <property type="nucleotide sequence ID" value="NZ_BAABDI010000036.1"/>
</dbReference>
<protein>
    <recommendedName>
        <fullName evidence="1">DUF6799 domain-containing protein</fullName>
    </recommendedName>
</protein>
<dbReference type="Proteomes" id="UP001501556">
    <property type="component" value="Unassembled WGS sequence"/>
</dbReference>
<accession>A0ABP7QXA5</accession>
<gene>
    <name evidence="2" type="ORF">GCM10022407_37490</name>
</gene>
<feature type="domain" description="DUF6799" evidence="1">
    <location>
        <begin position="1"/>
        <end position="51"/>
    </location>
</feature>
<proteinExistence type="predicted"/>
<reference evidence="3" key="1">
    <citation type="journal article" date="2019" name="Int. J. Syst. Evol. Microbiol.">
        <title>The Global Catalogue of Microorganisms (GCM) 10K type strain sequencing project: providing services to taxonomists for standard genome sequencing and annotation.</title>
        <authorList>
            <consortium name="The Broad Institute Genomics Platform"/>
            <consortium name="The Broad Institute Genome Sequencing Center for Infectious Disease"/>
            <person name="Wu L."/>
            <person name="Ma J."/>
        </authorList>
    </citation>
    <scope>NUCLEOTIDE SEQUENCE [LARGE SCALE GENOMIC DNA]</scope>
    <source>
        <strain evidence="3">JCM 17217</strain>
    </source>
</reference>
<dbReference type="EMBL" id="BAABDI010000036">
    <property type="protein sequence ID" value="GAA3989437.1"/>
    <property type="molecule type" value="Genomic_DNA"/>
</dbReference>
<name>A0ABP7QXA5_9BACT</name>
<evidence type="ECO:0000313" key="2">
    <source>
        <dbReference type="EMBL" id="GAA3989437.1"/>
    </source>
</evidence>
<organism evidence="2 3">
    <name type="scientific">Hymenobacter antarcticus</name>
    <dbReference type="NCBI Taxonomy" id="486270"/>
    <lineage>
        <taxon>Bacteria</taxon>
        <taxon>Pseudomonadati</taxon>
        <taxon>Bacteroidota</taxon>
        <taxon>Cytophagia</taxon>
        <taxon>Cytophagales</taxon>
        <taxon>Hymenobacteraceae</taxon>
        <taxon>Hymenobacter</taxon>
    </lineage>
</organism>
<evidence type="ECO:0000259" key="1">
    <source>
        <dbReference type="Pfam" id="PF20606"/>
    </source>
</evidence>